<evidence type="ECO:0000313" key="4">
    <source>
        <dbReference type="EMBL" id="HIU53048.1"/>
    </source>
</evidence>
<dbReference type="SUPFAM" id="SSF110997">
    <property type="entry name" value="Sporulation related repeat"/>
    <property type="match status" value="1"/>
</dbReference>
<dbReference type="Gene3D" id="3.30.70.1070">
    <property type="entry name" value="Sporulation related repeat"/>
    <property type="match status" value="1"/>
</dbReference>
<keyword evidence="2" id="KW-1133">Transmembrane helix</keyword>
<dbReference type="EMBL" id="DVNC01000022">
    <property type="protein sequence ID" value="HIU53048.1"/>
    <property type="molecule type" value="Genomic_DNA"/>
</dbReference>
<reference evidence="4" key="1">
    <citation type="submission" date="2020-10" db="EMBL/GenBank/DDBJ databases">
        <authorList>
            <person name="Gilroy R."/>
        </authorList>
    </citation>
    <scope>NUCLEOTIDE SEQUENCE</scope>
    <source>
        <strain evidence="4">ChiW3-316</strain>
    </source>
</reference>
<dbReference type="InterPro" id="IPR007730">
    <property type="entry name" value="SPOR-like_dom"/>
</dbReference>
<keyword evidence="2" id="KW-0472">Membrane</keyword>
<dbReference type="PROSITE" id="PS51724">
    <property type="entry name" value="SPOR"/>
    <property type="match status" value="1"/>
</dbReference>
<accession>A0A9D1SB29</accession>
<feature type="region of interest" description="Disordered" evidence="1">
    <location>
        <begin position="201"/>
        <end position="220"/>
    </location>
</feature>
<evidence type="ECO:0000313" key="5">
    <source>
        <dbReference type="Proteomes" id="UP000824107"/>
    </source>
</evidence>
<gene>
    <name evidence="4" type="ORF">IAD20_03090</name>
</gene>
<organism evidence="4 5">
    <name type="scientific">Candidatus Scatocola faecipullorum</name>
    <dbReference type="NCBI Taxonomy" id="2840917"/>
    <lineage>
        <taxon>Bacteria</taxon>
        <taxon>Pseudomonadati</taxon>
        <taxon>Pseudomonadota</taxon>
        <taxon>Alphaproteobacteria</taxon>
        <taxon>Rhodospirillales</taxon>
        <taxon>Rhodospirillaceae</taxon>
        <taxon>Rhodospirillaceae incertae sedis</taxon>
        <taxon>Candidatus Scatocola</taxon>
    </lineage>
</organism>
<dbReference type="InterPro" id="IPR036680">
    <property type="entry name" value="SPOR-like_sf"/>
</dbReference>
<dbReference type="Proteomes" id="UP000824107">
    <property type="component" value="Unassembled WGS sequence"/>
</dbReference>
<evidence type="ECO:0000256" key="1">
    <source>
        <dbReference type="SAM" id="MobiDB-lite"/>
    </source>
</evidence>
<protein>
    <submittedName>
        <fullName evidence="4">SPOR domain-containing protein</fullName>
    </submittedName>
</protein>
<sequence>MFQEFPEDNKGDDFLNEFRQKIADQSSNNIEERRNEMKRSKSVFIGAVSGVALAGVVGWFILAPQYSDTGNVEIPVIRRPQTAVKVQPSEPGGMEILNQDKSVYDIIEKKDNEPVVENLLPPPEQPKLPEVIPSQQVVQAAPLQVNDQIPEKVIGTAPVAQVKEAAPLPVSANAQTGDAPEAKVIGLKEAVQQENAKAAQAAQIPTQPKVQPAVQPEPKKPAKATAGMWQIQLMSSPNRQAVEKAWISLSKKYKMLQGQPHEIEAADLDFDKTFYRLKAGAFTDRAGADELCKDIKALGGTCIVKKK</sequence>
<feature type="domain" description="SPOR" evidence="3">
    <location>
        <begin position="223"/>
        <end position="307"/>
    </location>
</feature>
<reference evidence="4" key="2">
    <citation type="journal article" date="2021" name="PeerJ">
        <title>Extensive microbial diversity within the chicken gut microbiome revealed by metagenomics and culture.</title>
        <authorList>
            <person name="Gilroy R."/>
            <person name="Ravi A."/>
            <person name="Getino M."/>
            <person name="Pursley I."/>
            <person name="Horton D.L."/>
            <person name="Alikhan N.F."/>
            <person name="Baker D."/>
            <person name="Gharbi K."/>
            <person name="Hall N."/>
            <person name="Watson M."/>
            <person name="Adriaenssens E.M."/>
            <person name="Foster-Nyarko E."/>
            <person name="Jarju S."/>
            <person name="Secka A."/>
            <person name="Antonio M."/>
            <person name="Oren A."/>
            <person name="Chaudhuri R.R."/>
            <person name="La Ragione R."/>
            <person name="Hildebrand F."/>
            <person name="Pallen M.J."/>
        </authorList>
    </citation>
    <scope>NUCLEOTIDE SEQUENCE</scope>
    <source>
        <strain evidence="4">ChiW3-316</strain>
    </source>
</reference>
<evidence type="ECO:0000259" key="3">
    <source>
        <dbReference type="PROSITE" id="PS51724"/>
    </source>
</evidence>
<dbReference type="GO" id="GO:0042834">
    <property type="term" value="F:peptidoglycan binding"/>
    <property type="evidence" value="ECO:0007669"/>
    <property type="project" value="InterPro"/>
</dbReference>
<feature type="transmembrane region" description="Helical" evidence="2">
    <location>
        <begin position="43"/>
        <end position="62"/>
    </location>
</feature>
<keyword evidence="2" id="KW-0812">Transmembrane</keyword>
<proteinExistence type="predicted"/>
<name>A0A9D1SB29_9PROT</name>
<evidence type="ECO:0000256" key="2">
    <source>
        <dbReference type="SAM" id="Phobius"/>
    </source>
</evidence>
<dbReference type="AlphaFoldDB" id="A0A9D1SB29"/>
<comment type="caution">
    <text evidence="4">The sequence shown here is derived from an EMBL/GenBank/DDBJ whole genome shotgun (WGS) entry which is preliminary data.</text>
</comment>
<dbReference type="Pfam" id="PF05036">
    <property type="entry name" value="SPOR"/>
    <property type="match status" value="1"/>
</dbReference>